<dbReference type="EMBL" id="GEDG01016095">
    <property type="protein sequence ID" value="JAP22868.1"/>
    <property type="molecule type" value="Transcribed_RNA"/>
</dbReference>
<sequence>MENKRMASLKSLMEEELSDVEGKKHLYIYGNSGEFGWFFSRVASGTDRVHYSFFLMWLWVG</sequence>
<dbReference type="AlphaFoldDB" id="A0A0V0HRJ3"/>
<reference evidence="1" key="1">
    <citation type="submission" date="2015-12" db="EMBL/GenBank/DDBJ databases">
        <title>Gene expression during late stages of embryo sac development: a critical building block for successful pollen-pistil interactions.</title>
        <authorList>
            <person name="Liu Y."/>
            <person name="Joly V."/>
            <person name="Sabar M."/>
            <person name="Matton D.P."/>
        </authorList>
    </citation>
    <scope>NUCLEOTIDE SEQUENCE</scope>
</reference>
<protein>
    <submittedName>
        <fullName evidence="1">Putative ovule protein</fullName>
    </submittedName>
</protein>
<evidence type="ECO:0000313" key="1">
    <source>
        <dbReference type="EMBL" id="JAP22868.1"/>
    </source>
</evidence>
<proteinExistence type="predicted"/>
<organism evidence="1">
    <name type="scientific">Solanum chacoense</name>
    <name type="common">Chaco potato</name>
    <dbReference type="NCBI Taxonomy" id="4108"/>
    <lineage>
        <taxon>Eukaryota</taxon>
        <taxon>Viridiplantae</taxon>
        <taxon>Streptophyta</taxon>
        <taxon>Embryophyta</taxon>
        <taxon>Tracheophyta</taxon>
        <taxon>Spermatophyta</taxon>
        <taxon>Magnoliopsida</taxon>
        <taxon>eudicotyledons</taxon>
        <taxon>Gunneridae</taxon>
        <taxon>Pentapetalae</taxon>
        <taxon>asterids</taxon>
        <taxon>lamiids</taxon>
        <taxon>Solanales</taxon>
        <taxon>Solanaceae</taxon>
        <taxon>Solanoideae</taxon>
        <taxon>Solaneae</taxon>
        <taxon>Solanum</taxon>
    </lineage>
</organism>
<accession>A0A0V0HRJ3</accession>
<name>A0A0V0HRJ3_SOLCH</name>